<evidence type="ECO:0000256" key="1">
    <source>
        <dbReference type="SAM" id="SignalP"/>
    </source>
</evidence>
<comment type="caution">
    <text evidence="2">The sequence shown here is derived from an EMBL/GenBank/DDBJ whole genome shotgun (WGS) entry which is preliminary data.</text>
</comment>
<sequence>MRKIGFAGLTAAVAFSGIGFGMTPSFADDAASTSSTPQRLTGKLVAVAASGYAGLLNTNASAAGFTATALHLSPTKADALTAAAVYETPAIGEVGDIRTQNPAGGPDLCISWVANGAMQPLVPCDGSAAQQVRLTANGTLATPDGTSSMRQYYNILLQGPTGLGPMRFDLDQLKAVFSASVQSVDLHARTADLTGHAVPGSTVILNDSTEITVGEDGTWSYTITGLKLGKNTIKVEQYEGENNKTGDTTVDVELNVAPITATAAFLPDVTKNLTISGVAQAGANIEIWQGTKMLKVTPAAAITGAFSTDLTAPNAGGKQTYTIKQVIDGETAATTFDVTADFGAAALIETPLPDAEHNGGALRFQGRGVGGGQISLKNQAGTEIGTATVLANGIWTIDAANIPATDGIYTATQTGKGNNVTTASVHLNPGVTNEKLDVATPARNGRVNAGTITFTGTSNPNAKIELRSIATGDPLGTTTADSKGDWSVDVNKNLGAGTYTIRVVNGSLTEDRSFTAVNPVVDQLDVKTPAAGGTPVAPGTVTFTGTANAGAKIELKSVATGDPLGTTTANAAGNWSVDVNKQLTTEQVYTIRVVNGTKQVDRTFTVKKPSVTEELTVTGPATGTPVAPGTVTFTGTANAGAKIELKSIVTNMSLGTTTADGNGDWSVDVNKRLDVAMTYTIRVVNGGTHIDHTFQVR</sequence>
<dbReference type="Gene3D" id="2.60.40.10">
    <property type="entry name" value="Immunoglobulins"/>
    <property type="match status" value="3"/>
</dbReference>
<reference evidence="2 3" key="1">
    <citation type="journal article" date="2019" name="Int. J. Syst. Evol. Microbiol.">
        <title>The Global Catalogue of Microorganisms (GCM) 10K type strain sequencing project: providing services to taxonomists for standard genome sequencing and annotation.</title>
        <authorList>
            <consortium name="The Broad Institute Genomics Platform"/>
            <consortium name="The Broad Institute Genome Sequencing Center for Infectious Disease"/>
            <person name="Wu L."/>
            <person name="Ma J."/>
        </authorList>
    </citation>
    <scope>NUCLEOTIDE SEQUENCE [LARGE SCALE GENOMIC DNA]</scope>
    <source>
        <strain evidence="2 3">JCM 14736</strain>
    </source>
</reference>
<keyword evidence="3" id="KW-1185">Reference proteome</keyword>
<organism evidence="2 3">
    <name type="scientific">Leucobacter iarius</name>
    <dbReference type="NCBI Taxonomy" id="333963"/>
    <lineage>
        <taxon>Bacteria</taxon>
        <taxon>Bacillati</taxon>
        <taxon>Actinomycetota</taxon>
        <taxon>Actinomycetes</taxon>
        <taxon>Micrococcales</taxon>
        <taxon>Microbacteriaceae</taxon>
        <taxon>Leucobacter</taxon>
    </lineage>
</organism>
<evidence type="ECO:0008006" key="4">
    <source>
        <dbReference type="Google" id="ProtNLM"/>
    </source>
</evidence>
<gene>
    <name evidence="2" type="ORF">GCM10009768_31840</name>
</gene>
<accession>A0ABN2LVH7</accession>
<keyword evidence="1" id="KW-0732">Signal</keyword>
<protein>
    <recommendedName>
        <fullName evidence="4">Bacterial Ig domain-containing protein</fullName>
    </recommendedName>
</protein>
<dbReference type="EMBL" id="BAAAOB010000008">
    <property type="protein sequence ID" value="GAA1800532.1"/>
    <property type="molecule type" value="Genomic_DNA"/>
</dbReference>
<name>A0ABN2LVH7_9MICO</name>
<dbReference type="Proteomes" id="UP001500851">
    <property type="component" value="Unassembled WGS sequence"/>
</dbReference>
<feature type="signal peptide" evidence="1">
    <location>
        <begin position="1"/>
        <end position="27"/>
    </location>
</feature>
<feature type="chain" id="PRO_5046884135" description="Bacterial Ig domain-containing protein" evidence="1">
    <location>
        <begin position="28"/>
        <end position="697"/>
    </location>
</feature>
<evidence type="ECO:0000313" key="3">
    <source>
        <dbReference type="Proteomes" id="UP001500851"/>
    </source>
</evidence>
<proteinExistence type="predicted"/>
<evidence type="ECO:0000313" key="2">
    <source>
        <dbReference type="EMBL" id="GAA1800532.1"/>
    </source>
</evidence>
<dbReference type="InterPro" id="IPR013783">
    <property type="entry name" value="Ig-like_fold"/>
</dbReference>